<dbReference type="GO" id="GO:0016787">
    <property type="term" value="F:hydrolase activity"/>
    <property type="evidence" value="ECO:0007669"/>
    <property type="project" value="UniProtKB-KW"/>
</dbReference>
<evidence type="ECO:0000256" key="3">
    <source>
        <dbReference type="ARBA" id="ARBA00022722"/>
    </source>
</evidence>
<dbReference type="GO" id="GO:0004518">
    <property type="term" value="F:nuclease activity"/>
    <property type="evidence" value="ECO:0007669"/>
    <property type="project" value="UniProtKB-KW"/>
</dbReference>
<dbReference type="PANTHER" id="PTHR33653:SF1">
    <property type="entry name" value="RIBONUCLEASE VAPC2"/>
    <property type="match status" value="1"/>
</dbReference>
<dbReference type="Pfam" id="PF01850">
    <property type="entry name" value="PIN"/>
    <property type="match status" value="1"/>
</dbReference>
<evidence type="ECO:0000259" key="8">
    <source>
        <dbReference type="Pfam" id="PF01850"/>
    </source>
</evidence>
<name>A0A1G2MCI6_9BACT</name>
<evidence type="ECO:0000256" key="7">
    <source>
        <dbReference type="ARBA" id="ARBA00038093"/>
    </source>
</evidence>
<dbReference type="Proteomes" id="UP000178121">
    <property type="component" value="Unassembled WGS sequence"/>
</dbReference>
<evidence type="ECO:0000256" key="2">
    <source>
        <dbReference type="ARBA" id="ARBA00022649"/>
    </source>
</evidence>
<proteinExistence type="inferred from homology"/>
<comment type="similarity">
    <text evidence="7">Belongs to the PINc/VapC protein family.</text>
</comment>
<dbReference type="Gene3D" id="3.40.50.1010">
    <property type="entry name" value="5'-nuclease"/>
    <property type="match status" value="1"/>
</dbReference>
<dbReference type="GO" id="GO:0046872">
    <property type="term" value="F:metal ion binding"/>
    <property type="evidence" value="ECO:0007669"/>
    <property type="project" value="UniProtKB-KW"/>
</dbReference>
<organism evidence="9 10">
    <name type="scientific">Candidatus Taylorbacteria bacterium RIFCSPHIGHO2_01_FULL_51_15</name>
    <dbReference type="NCBI Taxonomy" id="1802304"/>
    <lineage>
        <taxon>Bacteria</taxon>
        <taxon>Candidatus Tayloriibacteriota</taxon>
    </lineage>
</organism>
<dbReference type="SUPFAM" id="SSF88723">
    <property type="entry name" value="PIN domain-like"/>
    <property type="match status" value="1"/>
</dbReference>
<evidence type="ECO:0000256" key="5">
    <source>
        <dbReference type="ARBA" id="ARBA00022801"/>
    </source>
</evidence>
<evidence type="ECO:0000313" key="9">
    <source>
        <dbReference type="EMBL" id="OHA21533.1"/>
    </source>
</evidence>
<evidence type="ECO:0000256" key="1">
    <source>
        <dbReference type="ARBA" id="ARBA00001946"/>
    </source>
</evidence>
<dbReference type="EMBL" id="MHRI01000007">
    <property type="protein sequence ID" value="OHA21533.1"/>
    <property type="molecule type" value="Genomic_DNA"/>
</dbReference>
<dbReference type="InterPro" id="IPR002716">
    <property type="entry name" value="PIN_dom"/>
</dbReference>
<dbReference type="AlphaFoldDB" id="A0A1G2MCI6"/>
<sequence>MVTLDTNAVIYYLKGDVAATAVLEPIIRGYTPMFIATITEVELFSLPTITAEESGRIELLLPLFSILALDSRMARKAAELRRLYPKLKIADSIVAAAALFTHSTLLTRNVKDFKRISGLSVQSV</sequence>
<accession>A0A1G2MCI6</accession>
<comment type="caution">
    <text evidence="9">The sequence shown here is derived from an EMBL/GenBank/DDBJ whole genome shotgun (WGS) entry which is preliminary data.</text>
</comment>
<dbReference type="CDD" id="cd18738">
    <property type="entry name" value="PIN_VapC4-5_FitB-like"/>
    <property type="match status" value="1"/>
</dbReference>
<dbReference type="PANTHER" id="PTHR33653">
    <property type="entry name" value="RIBONUCLEASE VAPC2"/>
    <property type="match status" value="1"/>
</dbReference>
<keyword evidence="3" id="KW-0540">Nuclease</keyword>
<dbReference type="InterPro" id="IPR050556">
    <property type="entry name" value="Type_II_TA_system_RNase"/>
</dbReference>
<keyword evidence="4" id="KW-0479">Metal-binding</keyword>
<gene>
    <name evidence="9" type="ORF">A2849_03870</name>
</gene>
<evidence type="ECO:0000256" key="6">
    <source>
        <dbReference type="ARBA" id="ARBA00022842"/>
    </source>
</evidence>
<evidence type="ECO:0000256" key="4">
    <source>
        <dbReference type="ARBA" id="ARBA00022723"/>
    </source>
</evidence>
<keyword evidence="2" id="KW-1277">Toxin-antitoxin system</keyword>
<reference evidence="9 10" key="1">
    <citation type="journal article" date="2016" name="Nat. Commun.">
        <title>Thousands of microbial genomes shed light on interconnected biogeochemical processes in an aquifer system.</title>
        <authorList>
            <person name="Anantharaman K."/>
            <person name="Brown C.T."/>
            <person name="Hug L.A."/>
            <person name="Sharon I."/>
            <person name="Castelle C.J."/>
            <person name="Probst A.J."/>
            <person name="Thomas B.C."/>
            <person name="Singh A."/>
            <person name="Wilkins M.J."/>
            <person name="Karaoz U."/>
            <person name="Brodie E.L."/>
            <person name="Williams K.H."/>
            <person name="Hubbard S.S."/>
            <person name="Banfield J.F."/>
        </authorList>
    </citation>
    <scope>NUCLEOTIDE SEQUENCE [LARGE SCALE GENOMIC DNA]</scope>
</reference>
<comment type="cofactor">
    <cofactor evidence="1">
        <name>Mg(2+)</name>
        <dbReference type="ChEBI" id="CHEBI:18420"/>
    </cofactor>
</comment>
<keyword evidence="5" id="KW-0378">Hydrolase</keyword>
<dbReference type="InterPro" id="IPR029060">
    <property type="entry name" value="PIN-like_dom_sf"/>
</dbReference>
<protein>
    <recommendedName>
        <fullName evidence="8">PIN domain-containing protein</fullName>
    </recommendedName>
</protein>
<evidence type="ECO:0000313" key="10">
    <source>
        <dbReference type="Proteomes" id="UP000178121"/>
    </source>
</evidence>
<keyword evidence="6" id="KW-0460">Magnesium</keyword>
<feature type="domain" description="PIN" evidence="8">
    <location>
        <begin position="3"/>
        <end position="117"/>
    </location>
</feature>